<dbReference type="Proteomes" id="UP000217994">
    <property type="component" value="Unassembled WGS sequence"/>
</dbReference>
<sequence length="265" mass="28987">MNFKGESIWITGASSGIGAALARTFAERGANLVLSARSEDKLHRVAADCRDLGARVQVCTIDLTQPQSIAPAAQAAWQAFDGIGILIQCAGVSQRAMARDTVDEVDRAIMELNYFGTVALTRAVLPRMLARRKGHLVILSSIAGKVGSPLRSSYSASKHALHGYFDCLRAEAFRDGIDVTMVCPGYIDTEITRRAFVGNGERYGKVDDMLAHGMPVEACARRIVRGIAKRSPELVVSQGKEKYAVLLRRFFPRLLFRIVRNHVPS</sequence>
<gene>
    <name evidence="4" type="ORF">BZL54_20035</name>
</gene>
<dbReference type="SMART" id="SM00822">
    <property type="entry name" value="PKS_KR"/>
    <property type="match status" value="1"/>
</dbReference>
<comment type="similarity">
    <text evidence="1">Belongs to the short-chain dehydrogenases/reductases (SDR) family.</text>
</comment>
<dbReference type="CDD" id="cd05332">
    <property type="entry name" value="11beta-HSD1_like_SDR_c"/>
    <property type="match status" value="1"/>
</dbReference>
<evidence type="ECO:0000313" key="5">
    <source>
        <dbReference type="Proteomes" id="UP000217994"/>
    </source>
</evidence>
<evidence type="ECO:0000256" key="2">
    <source>
        <dbReference type="ARBA" id="ARBA00023002"/>
    </source>
</evidence>
<dbReference type="InterPro" id="IPR002347">
    <property type="entry name" value="SDR_fam"/>
</dbReference>
<proteinExistence type="inferred from homology"/>
<dbReference type="Pfam" id="PF00106">
    <property type="entry name" value="adh_short"/>
    <property type="match status" value="1"/>
</dbReference>
<protein>
    <submittedName>
        <fullName evidence="4">Short chain dehydrogenase</fullName>
    </submittedName>
</protein>
<dbReference type="GO" id="GO:0016491">
    <property type="term" value="F:oxidoreductase activity"/>
    <property type="evidence" value="ECO:0007669"/>
    <property type="project" value="UniProtKB-KW"/>
</dbReference>
<organism evidence="4 5">
    <name type="scientific">Burkholderia ubonensis subsp. mesacidophila</name>
    <dbReference type="NCBI Taxonomy" id="265293"/>
    <lineage>
        <taxon>Bacteria</taxon>
        <taxon>Pseudomonadati</taxon>
        <taxon>Pseudomonadota</taxon>
        <taxon>Betaproteobacteria</taxon>
        <taxon>Burkholderiales</taxon>
        <taxon>Burkholderiaceae</taxon>
        <taxon>Burkholderia</taxon>
        <taxon>Burkholderia cepacia complex</taxon>
    </lineage>
</organism>
<dbReference type="PANTHER" id="PTHR44196">
    <property type="entry name" value="DEHYDROGENASE/REDUCTASE SDR FAMILY MEMBER 7B"/>
    <property type="match status" value="1"/>
</dbReference>
<dbReference type="PRINTS" id="PR00081">
    <property type="entry name" value="GDHRDH"/>
</dbReference>
<feature type="domain" description="Ketoreductase" evidence="3">
    <location>
        <begin position="6"/>
        <end position="190"/>
    </location>
</feature>
<dbReference type="RefSeq" id="WP_084910467.1">
    <property type="nucleotide sequence ID" value="NZ_CP020739.1"/>
</dbReference>
<comment type="caution">
    <text evidence="4">The sequence shown here is derived from an EMBL/GenBank/DDBJ whole genome shotgun (WGS) entry which is preliminary data.</text>
</comment>
<dbReference type="EMBL" id="MTZU01000058">
    <property type="protein sequence ID" value="PCE30662.1"/>
    <property type="molecule type" value="Genomic_DNA"/>
</dbReference>
<dbReference type="PANTHER" id="PTHR44196:SF1">
    <property type="entry name" value="DEHYDROGENASE_REDUCTASE SDR FAMILY MEMBER 7B"/>
    <property type="match status" value="1"/>
</dbReference>
<dbReference type="AlphaFoldDB" id="A0A2A4FDA8"/>
<dbReference type="GO" id="GO:0016020">
    <property type="term" value="C:membrane"/>
    <property type="evidence" value="ECO:0007669"/>
    <property type="project" value="TreeGrafter"/>
</dbReference>
<dbReference type="InterPro" id="IPR057326">
    <property type="entry name" value="KR_dom"/>
</dbReference>
<dbReference type="GeneID" id="69006697"/>
<dbReference type="PROSITE" id="PS00061">
    <property type="entry name" value="ADH_SHORT"/>
    <property type="match status" value="1"/>
</dbReference>
<accession>A0A2A4FDA8</accession>
<keyword evidence="2" id="KW-0560">Oxidoreductase</keyword>
<reference evidence="4 5" key="1">
    <citation type="submission" date="2017-01" db="EMBL/GenBank/DDBJ databases">
        <title>Whole-Genome Shotgun Sequencing of Two beta-Proteobacterial Species in Search of the Bulgecin Biosynthetic Cluster.</title>
        <authorList>
            <person name="Horsman M.E."/>
            <person name="Marous D.R."/>
            <person name="Li R."/>
            <person name="Oliver R.A."/>
            <person name="Byun B."/>
            <person name="Emrich S.J."/>
            <person name="Boggess B."/>
            <person name="Townsend C.A."/>
            <person name="Mobashery S."/>
        </authorList>
    </citation>
    <scope>NUCLEOTIDE SEQUENCE [LARGE SCALE GENOMIC DNA]</scope>
    <source>
        <strain evidence="4 5">ATCC 31433</strain>
    </source>
</reference>
<evidence type="ECO:0000259" key="3">
    <source>
        <dbReference type="SMART" id="SM00822"/>
    </source>
</evidence>
<name>A0A2A4FDA8_9BURK</name>
<dbReference type="InterPro" id="IPR020904">
    <property type="entry name" value="Sc_DH/Rdtase_CS"/>
</dbReference>
<evidence type="ECO:0000256" key="1">
    <source>
        <dbReference type="ARBA" id="ARBA00006484"/>
    </source>
</evidence>
<evidence type="ECO:0000313" key="4">
    <source>
        <dbReference type="EMBL" id="PCE30662.1"/>
    </source>
</evidence>
<dbReference type="SUPFAM" id="SSF51735">
    <property type="entry name" value="NAD(P)-binding Rossmann-fold domains"/>
    <property type="match status" value="1"/>
</dbReference>
<dbReference type="InterPro" id="IPR036291">
    <property type="entry name" value="NAD(P)-bd_dom_sf"/>
</dbReference>
<dbReference type="NCBIfam" id="NF004825">
    <property type="entry name" value="PRK06181.1"/>
    <property type="match status" value="1"/>
</dbReference>
<dbReference type="Gene3D" id="3.40.50.720">
    <property type="entry name" value="NAD(P)-binding Rossmann-like Domain"/>
    <property type="match status" value="1"/>
</dbReference>